<reference evidence="24" key="2">
    <citation type="submission" date="2025-09" db="UniProtKB">
        <authorList>
            <consortium name="Ensembl"/>
        </authorList>
    </citation>
    <scope>IDENTIFICATION</scope>
</reference>
<dbReference type="InterPro" id="IPR011029">
    <property type="entry name" value="DEATH-like_dom_sf"/>
</dbReference>
<dbReference type="AlphaFoldDB" id="A0A8C2ZS60"/>
<evidence type="ECO:0000256" key="15">
    <source>
        <dbReference type="ARBA" id="ARBA00023136"/>
    </source>
</evidence>
<feature type="domain" description="Caspase recruitment" evidence="23">
    <location>
        <begin position="6"/>
        <end position="93"/>
    </location>
</feature>
<dbReference type="Proteomes" id="UP000694565">
    <property type="component" value="Unplaced"/>
</dbReference>
<keyword evidence="13" id="KW-0051">Antiviral defense</keyword>
<dbReference type="GO" id="GO:0002230">
    <property type="term" value="P:positive regulation of defense response to virus by host"/>
    <property type="evidence" value="ECO:0007669"/>
    <property type="project" value="UniProtKB-ARBA"/>
</dbReference>
<name>A0A8C2ZS60_CYCLU</name>
<keyword evidence="16" id="KW-0564">Palmitate</keyword>
<feature type="compositionally biased region" description="Pro residues" evidence="22">
    <location>
        <begin position="136"/>
        <end position="146"/>
    </location>
</feature>
<dbReference type="GO" id="GO:0032728">
    <property type="term" value="P:positive regulation of interferon-beta production"/>
    <property type="evidence" value="ECO:0007669"/>
    <property type="project" value="UniProtKB-ARBA"/>
</dbReference>
<dbReference type="GO" id="GO:0070585">
    <property type="term" value="P:protein localization to mitochondrion"/>
    <property type="evidence" value="ECO:0007669"/>
    <property type="project" value="UniProtKB-ARBA"/>
</dbReference>
<sequence>MSFINDKLYNGYLRQNMGAIVSKVKVREIIIHLPCLTPHDQETIEAKREMCGNYNSMVLLLDCLKRRENWPQQFIDALEACEQTTLAAEIRAEYNMLRGSNSKSSGQAAVAPPAELDARASAPLETPVQPQVPEAVSPPEPVPEPPQSTQVEVAPGQLISINPPNNGSPTVVAPSAPVQPYSGDSGRLEVSDSVPDTVTSTQPPSCSAFSSTTVSTASALPCQENGISLNHNEPEENHYESPCRGLEMHRVLTHVVHVSEEPSILDLDGQSPKQARFYNVIEMFVCSLV</sequence>
<evidence type="ECO:0000313" key="24">
    <source>
        <dbReference type="Ensembl" id="ENSCLMP00005030753.1"/>
    </source>
</evidence>
<protein>
    <recommendedName>
        <fullName evidence="19">Mitochondrial antiviral-signaling protein</fullName>
    </recommendedName>
    <alternativeName>
        <fullName evidence="20">Interferon beta promoter stimulator protein 1</fullName>
    </alternativeName>
    <alternativeName>
        <fullName evidence="21">Virus-induced-signaling adapter</fullName>
    </alternativeName>
</protein>
<keyword evidence="8" id="KW-0812">Transmembrane</keyword>
<dbReference type="GO" id="GO:0032755">
    <property type="term" value="P:positive regulation of interleukin-6 production"/>
    <property type="evidence" value="ECO:0007669"/>
    <property type="project" value="UniProtKB-ARBA"/>
</dbReference>
<evidence type="ECO:0000256" key="7">
    <source>
        <dbReference type="ARBA" id="ARBA00022588"/>
    </source>
</evidence>
<reference evidence="24" key="1">
    <citation type="submission" date="2025-08" db="UniProtKB">
        <authorList>
            <consortium name="Ensembl"/>
        </authorList>
    </citation>
    <scope>IDENTIFICATION</scope>
</reference>
<dbReference type="GO" id="GO:0045071">
    <property type="term" value="P:negative regulation of viral genome replication"/>
    <property type="evidence" value="ECO:0007669"/>
    <property type="project" value="UniProtKB-ARBA"/>
</dbReference>
<evidence type="ECO:0000259" key="23">
    <source>
        <dbReference type="Pfam" id="PF16739"/>
    </source>
</evidence>
<dbReference type="GO" id="GO:0005741">
    <property type="term" value="C:mitochondrial outer membrane"/>
    <property type="evidence" value="ECO:0007669"/>
    <property type="project" value="UniProtKB-SubCell"/>
</dbReference>
<evidence type="ECO:0000256" key="16">
    <source>
        <dbReference type="ARBA" id="ARBA00023139"/>
    </source>
</evidence>
<keyword evidence="4" id="KW-1017">Isopeptide bond</keyword>
<evidence type="ECO:0000256" key="21">
    <source>
        <dbReference type="ARBA" id="ARBA00083233"/>
    </source>
</evidence>
<evidence type="ECO:0000256" key="14">
    <source>
        <dbReference type="ARBA" id="ARBA00023128"/>
    </source>
</evidence>
<evidence type="ECO:0000256" key="20">
    <source>
        <dbReference type="ARBA" id="ARBA00082620"/>
    </source>
</evidence>
<dbReference type="GeneTree" id="ENSGT01030000234772"/>
<accession>A0A8C2ZS60</accession>
<keyword evidence="9" id="KW-1000">Mitochondrion outer membrane</keyword>
<evidence type="ECO:0000256" key="13">
    <source>
        <dbReference type="ARBA" id="ARBA00023118"/>
    </source>
</evidence>
<proteinExistence type="predicted"/>
<evidence type="ECO:0000256" key="6">
    <source>
        <dbReference type="ARBA" id="ARBA00022581"/>
    </source>
</evidence>
<keyword evidence="15" id="KW-0472">Membrane</keyword>
<evidence type="ECO:0000256" key="5">
    <source>
        <dbReference type="ARBA" id="ARBA00022553"/>
    </source>
</evidence>
<keyword evidence="12" id="KW-1133">Transmembrane helix</keyword>
<evidence type="ECO:0000256" key="3">
    <source>
        <dbReference type="ARBA" id="ARBA00022481"/>
    </source>
</evidence>
<keyword evidence="11" id="KW-0391">Immunity</keyword>
<evidence type="ECO:0000256" key="1">
    <source>
        <dbReference type="ARBA" id="ARBA00004275"/>
    </source>
</evidence>
<keyword evidence="3" id="KW-0488">Methylation</keyword>
<feature type="region of interest" description="Disordered" evidence="22">
    <location>
        <begin position="125"/>
        <end position="206"/>
    </location>
</feature>
<keyword evidence="7" id="KW-0399">Innate immunity</keyword>
<dbReference type="FunFam" id="1.10.533.10:FF:000063">
    <property type="entry name" value="Mitochondrial antiviral-signaling protein"/>
    <property type="match status" value="1"/>
</dbReference>
<evidence type="ECO:0000256" key="19">
    <source>
        <dbReference type="ARBA" id="ARBA00071084"/>
    </source>
</evidence>
<dbReference type="InterPro" id="IPR031964">
    <property type="entry name" value="CARD_dom"/>
</dbReference>
<keyword evidence="10" id="KW-0832">Ubl conjugation</keyword>
<dbReference type="Ensembl" id="ENSCLMT00005032104.1">
    <property type="protein sequence ID" value="ENSCLMP00005030753.1"/>
    <property type="gene ID" value="ENSCLMG00005014897.1"/>
</dbReference>
<dbReference type="GO" id="GO:0035591">
    <property type="term" value="F:signaling adaptor activity"/>
    <property type="evidence" value="ECO:0007669"/>
    <property type="project" value="UniProtKB-ARBA"/>
</dbReference>
<evidence type="ECO:0000256" key="18">
    <source>
        <dbReference type="ARBA" id="ARBA00023288"/>
    </source>
</evidence>
<keyword evidence="6" id="KW-0945">Host-virus interaction</keyword>
<evidence type="ECO:0000256" key="22">
    <source>
        <dbReference type="SAM" id="MobiDB-lite"/>
    </source>
</evidence>
<feature type="compositionally biased region" description="Polar residues" evidence="22">
    <location>
        <begin position="194"/>
        <end position="204"/>
    </location>
</feature>
<evidence type="ECO:0000256" key="17">
    <source>
        <dbReference type="ARBA" id="ARBA00023140"/>
    </source>
</evidence>
<evidence type="ECO:0000256" key="4">
    <source>
        <dbReference type="ARBA" id="ARBA00022499"/>
    </source>
</evidence>
<evidence type="ECO:0000256" key="12">
    <source>
        <dbReference type="ARBA" id="ARBA00022989"/>
    </source>
</evidence>
<keyword evidence="14" id="KW-0496">Mitochondrion</keyword>
<dbReference type="Gene3D" id="1.10.533.10">
    <property type="entry name" value="Death Domain, Fas"/>
    <property type="match status" value="1"/>
</dbReference>
<keyword evidence="5" id="KW-0597">Phosphoprotein</keyword>
<keyword evidence="18" id="KW-0449">Lipoprotein</keyword>
<evidence type="ECO:0000256" key="2">
    <source>
        <dbReference type="ARBA" id="ARBA00004572"/>
    </source>
</evidence>
<comment type="subcellular location">
    <subcellularLocation>
        <location evidence="2">Mitochondrion outer membrane</location>
        <topology evidence="2">Single-pass membrane protein</topology>
    </subcellularLocation>
    <subcellularLocation>
        <location evidence="1">Peroxisome</location>
    </subcellularLocation>
</comment>
<dbReference type="GO" id="GO:0051607">
    <property type="term" value="P:defense response to virus"/>
    <property type="evidence" value="ECO:0007669"/>
    <property type="project" value="UniProtKB-KW"/>
</dbReference>
<organism evidence="24 25">
    <name type="scientific">Cyclopterus lumpus</name>
    <name type="common">Lumpsucker</name>
    <dbReference type="NCBI Taxonomy" id="8103"/>
    <lineage>
        <taxon>Eukaryota</taxon>
        <taxon>Metazoa</taxon>
        <taxon>Chordata</taxon>
        <taxon>Craniata</taxon>
        <taxon>Vertebrata</taxon>
        <taxon>Euteleostomi</taxon>
        <taxon>Actinopterygii</taxon>
        <taxon>Neopterygii</taxon>
        <taxon>Teleostei</taxon>
        <taxon>Neoteleostei</taxon>
        <taxon>Acanthomorphata</taxon>
        <taxon>Eupercaria</taxon>
        <taxon>Perciformes</taxon>
        <taxon>Cottioidei</taxon>
        <taxon>Cottales</taxon>
        <taxon>Cyclopteridae</taxon>
        <taxon>Cyclopterus</taxon>
    </lineage>
</organism>
<evidence type="ECO:0000256" key="11">
    <source>
        <dbReference type="ARBA" id="ARBA00022859"/>
    </source>
</evidence>
<evidence type="ECO:0000256" key="9">
    <source>
        <dbReference type="ARBA" id="ARBA00022787"/>
    </source>
</evidence>
<keyword evidence="17" id="KW-0576">Peroxisome</keyword>
<evidence type="ECO:0000256" key="10">
    <source>
        <dbReference type="ARBA" id="ARBA00022843"/>
    </source>
</evidence>
<dbReference type="Pfam" id="PF16739">
    <property type="entry name" value="CARD_2"/>
    <property type="match status" value="1"/>
</dbReference>
<dbReference type="GO" id="GO:1900227">
    <property type="term" value="P:positive regulation of NLRP3 inflammasome complex assembly"/>
    <property type="evidence" value="ECO:0007669"/>
    <property type="project" value="UniProtKB-ARBA"/>
</dbReference>
<dbReference type="GO" id="GO:0045087">
    <property type="term" value="P:innate immune response"/>
    <property type="evidence" value="ECO:0007669"/>
    <property type="project" value="UniProtKB-KW"/>
</dbReference>
<dbReference type="SUPFAM" id="SSF47986">
    <property type="entry name" value="DEATH domain"/>
    <property type="match status" value="1"/>
</dbReference>
<evidence type="ECO:0000256" key="8">
    <source>
        <dbReference type="ARBA" id="ARBA00022692"/>
    </source>
</evidence>
<dbReference type="GO" id="GO:0002753">
    <property type="term" value="P:cytoplasmic pattern recognition receptor signaling pathway"/>
    <property type="evidence" value="ECO:0007669"/>
    <property type="project" value="UniProtKB-ARBA"/>
</dbReference>
<dbReference type="GO" id="GO:0032727">
    <property type="term" value="P:positive regulation of interferon-alpha production"/>
    <property type="evidence" value="ECO:0007669"/>
    <property type="project" value="UniProtKB-ARBA"/>
</dbReference>
<dbReference type="GO" id="GO:1900063">
    <property type="term" value="P:regulation of peroxisome organization"/>
    <property type="evidence" value="ECO:0007669"/>
    <property type="project" value="UniProtKB-ARBA"/>
</dbReference>
<evidence type="ECO:0000313" key="25">
    <source>
        <dbReference type="Proteomes" id="UP000694565"/>
    </source>
</evidence>
<dbReference type="GO" id="GO:0005777">
    <property type="term" value="C:peroxisome"/>
    <property type="evidence" value="ECO:0007669"/>
    <property type="project" value="UniProtKB-SubCell"/>
</dbReference>
<keyword evidence="25" id="KW-1185">Reference proteome</keyword>
<feature type="compositionally biased region" description="Polar residues" evidence="22">
    <location>
        <begin position="159"/>
        <end position="169"/>
    </location>
</feature>